<organism evidence="2 3">
    <name type="scientific">Trichonephila inaurata madagascariensis</name>
    <dbReference type="NCBI Taxonomy" id="2747483"/>
    <lineage>
        <taxon>Eukaryota</taxon>
        <taxon>Metazoa</taxon>
        <taxon>Ecdysozoa</taxon>
        <taxon>Arthropoda</taxon>
        <taxon>Chelicerata</taxon>
        <taxon>Arachnida</taxon>
        <taxon>Araneae</taxon>
        <taxon>Araneomorphae</taxon>
        <taxon>Entelegynae</taxon>
        <taxon>Araneoidea</taxon>
        <taxon>Nephilidae</taxon>
        <taxon>Trichonephila</taxon>
        <taxon>Trichonephila inaurata</taxon>
    </lineage>
</organism>
<dbReference type="EMBL" id="BMAV01010847">
    <property type="protein sequence ID" value="GFY56231.1"/>
    <property type="molecule type" value="Genomic_DNA"/>
</dbReference>
<feature type="compositionally biased region" description="Basic and acidic residues" evidence="1">
    <location>
        <begin position="67"/>
        <end position="77"/>
    </location>
</feature>
<proteinExistence type="predicted"/>
<protein>
    <submittedName>
        <fullName evidence="2">Uncharacterized protein</fullName>
    </submittedName>
</protein>
<dbReference type="AlphaFoldDB" id="A0A8X6XRE8"/>
<gene>
    <name evidence="2" type="ORF">TNIN_335371</name>
</gene>
<reference evidence="2" key="1">
    <citation type="submission" date="2020-08" db="EMBL/GenBank/DDBJ databases">
        <title>Multicomponent nature underlies the extraordinary mechanical properties of spider dragline silk.</title>
        <authorList>
            <person name="Kono N."/>
            <person name="Nakamura H."/>
            <person name="Mori M."/>
            <person name="Yoshida Y."/>
            <person name="Ohtoshi R."/>
            <person name="Malay A.D."/>
            <person name="Moran D.A.P."/>
            <person name="Tomita M."/>
            <person name="Numata K."/>
            <person name="Arakawa K."/>
        </authorList>
    </citation>
    <scope>NUCLEOTIDE SEQUENCE</scope>
</reference>
<evidence type="ECO:0000313" key="3">
    <source>
        <dbReference type="Proteomes" id="UP000886998"/>
    </source>
</evidence>
<comment type="caution">
    <text evidence="2">The sequence shown here is derived from an EMBL/GenBank/DDBJ whole genome shotgun (WGS) entry which is preliminary data.</text>
</comment>
<feature type="region of interest" description="Disordered" evidence="1">
    <location>
        <begin position="51"/>
        <end position="92"/>
    </location>
</feature>
<sequence>MVARGPAIFNETEKSASTHLLRVDSMNVGKESLRGRNTRISERVKMNHARFHSSDGQRPDVFPTRVGAERETRHSKAEMNIGRGVKREKNLG</sequence>
<dbReference type="Proteomes" id="UP000886998">
    <property type="component" value="Unassembled WGS sequence"/>
</dbReference>
<evidence type="ECO:0000256" key="1">
    <source>
        <dbReference type="SAM" id="MobiDB-lite"/>
    </source>
</evidence>
<keyword evidence="3" id="KW-1185">Reference proteome</keyword>
<evidence type="ECO:0000313" key="2">
    <source>
        <dbReference type="EMBL" id="GFY56231.1"/>
    </source>
</evidence>
<accession>A0A8X6XRE8</accession>
<name>A0A8X6XRE8_9ARAC</name>